<feature type="compositionally biased region" description="Polar residues" evidence="1">
    <location>
        <begin position="50"/>
        <end position="67"/>
    </location>
</feature>
<dbReference type="EMBL" id="WSZM01001122">
    <property type="protein sequence ID" value="KAF4028208.1"/>
    <property type="molecule type" value="Genomic_DNA"/>
</dbReference>
<evidence type="ECO:0000313" key="2">
    <source>
        <dbReference type="EMBL" id="KAF4028208.1"/>
    </source>
</evidence>
<feature type="compositionally biased region" description="Low complexity" evidence="1">
    <location>
        <begin position="1"/>
        <end position="14"/>
    </location>
</feature>
<protein>
    <submittedName>
        <fullName evidence="2">Uncharacterized protein</fullName>
    </submittedName>
</protein>
<sequence length="170" mass="18696">MSADQSQQNYQQQYGEEDILVTSPTSYALRESIRRSSSSASAEMNPPPMRTTQGDQARLPRTSSRGSMLNRAPPPPPPQYPPQIPAAPQSGNSTYGMPRPLSNPNLDVLHEQNLEEAATWATRSVPAQHPTVATSRLPTRRRPIVLPAAPALILLPRQGMEALTLVKRRQ</sequence>
<proteinExistence type="predicted"/>
<accession>A0A833S6D0</accession>
<evidence type="ECO:0000256" key="1">
    <source>
        <dbReference type="SAM" id="MobiDB-lite"/>
    </source>
</evidence>
<comment type="caution">
    <text evidence="2">The sequence shown here is derived from an EMBL/GenBank/DDBJ whole genome shotgun (WGS) entry which is preliminary data.</text>
</comment>
<reference evidence="2" key="1">
    <citation type="submission" date="2020-04" db="EMBL/GenBank/DDBJ databases">
        <title>Hybrid Assembly of Korean Phytophthora infestans isolates.</title>
        <authorList>
            <person name="Prokchorchik M."/>
            <person name="Lee Y."/>
            <person name="Seo J."/>
            <person name="Cho J.-H."/>
            <person name="Park Y.-E."/>
            <person name="Jang D.-C."/>
            <person name="Im J.-S."/>
            <person name="Choi J.-G."/>
            <person name="Park H.-J."/>
            <person name="Lee G.-B."/>
            <person name="Lee Y.-G."/>
            <person name="Hong S.-Y."/>
            <person name="Cho K."/>
            <person name="Sohn K.H."/>
        </authorList>
    </citation>
    <scope>NUCLEOTIDE SEQUENCE</scope>
    <source>
        <strain evidence="2">KR_1_A1</strain>
    </source>
</reference>
<gene>
    <name evidence="2" type="ORF">GN244_ATG20125</name>
</gene>
<dbReference type="AlphaFoldDB" id="A0A833S6D0"/>
<feature type="compositionally biased region" description="Pro residues" evidence="1">
    <location>
        <begin position="72"/>
        <end position="85"/>
    </location>
</feature>
<dbReference type="Proteomes" id="UP000602510">
    <property type="component" value="Unassembled WGS sequence"/>
</dbReference>
<name>A0A833S6D0_PHYIN</name>
<keyword evidence="3" id="KW-1185">Reference proteome</keyword>
<organism evidence="2 3">
    <name type="scientific">Phytophthora infestans</name>
    <name type="common">Potato late blight agent</name>
    <name type="synonym">Botrytis infestans</name>
    <dbReference type="NCBI Taxonomy" id="4787"/>
    <lineage>
        <taxon>Eukaryota</taxon>
        <taxon>Sar</taxon>
        <taxon>Stramenopiles</taxon>
        <taxon>Oomycota</taxon>
        <taxon>Peronosporomycetes</taxon>
        <taxon>Peronosporales</taxon>
        <taxon>Peronosporaceae</taxon>
        <taxon>Phytophthora</taxon>
    </lineage>
</organism>
<evidence type="ECO:0000313" key="3">
    <source>
        <dbReference type="Proteomes" id="UP000602510"/>
    </source>
</evidence>
<feature type="region of interest" description="Disordered" evidence="1">
    <location>
        <begin position="1"/>
        <end position="108"/>
    </location>
</feature>